<dbReference type="VEuPathDB" id="VectorBase:AATE010357"/>
<accession>A0A182J2X3</accession>
<evidence type="ECO:0008006" key="4">
    <source>
        <dbReference type="Google" id="ProtNLM"/>
    </source>
</evidence>
<evidence type="ECO:0000256" key="1">
    <source>
        <dbReference type="SAM" id="MobiDB-lite"/>
    </source>
</evidence>
<feature type="region of interest" description="Disordered" evidence="1">
    <location>
        <begin position="76"/>
        <end position="100"/>
    </location>
</feature>
<sequence length="119" mass="13165">MTTSSRFLLSSALILLLLFPHGNVDVVFLCTTNWATVTTRTRRIDFGSIDGEILMDFLSTHDDEYGASAMQFSPHSDDRSFTALDSDSPTQTNLGPIDVRSSPMKTNTYLQIKGLTAKE</sequence>
<reference evidence="3" key="1">
    <citation type="submission" date="2022-08" db="UniProtKB">
        <authorList>
            <consortium name="EnsemblMetazoa"/>
        </authorList>
    </citation>
    <scope>IDENTIFICATION</scope>
    <source>
        <strain evidence="3">EBRO</strain>
    </source>
</reference>
<proteinExistence type="predicted"/>
<name>A0A182J2X3_ANOAO</name>
<feature type="chain" id="PRO_5043310125" description="DOMON domain-containing protein" evidence="2">
    <location>
        <begin position="25"/>
        <end position="119"/>
    </location>
</feature>
<feature type="compositionally biased region" description="Polar residues" evidence="1">
    <location>
        <begin position="83"/>
        <end position="94"/>
    </location>
</feature>
<dbReference type="EnsemblMetazoa" id="AATE010357-RA">
    <property type="protein sequence ID" value="AATE010357-PA.1"/>
    <property type="gene ID" value="AATE010357"/>
</dbReference>
<dbReference type="AlphaFoldDB" id="A0A182J2X3"/>
<evidence type="ECO:0000313" key="3">
    <source>
        <dbReference type="EnsemblMetazoa" id="AATE010357-PA.1"/>
    </source>
</evidence>
<protein>
    <recommendedName>
        <fullName evidence="4">DOMON domain-containing protein</fullName>
    </recommendedName>
</protein>
<evidence type="ECO:0000256" key="2">
    <source>
        <dbReference type="SAM" id="SignalP"/>
    </source>
</evidence>
<organism evidence="3">
    <name type="scientific">Anopheles atroparvus</name>
    <name type="common">European mosquito</name>
    <dbReference type="NCBI Taxonomy" id="41427"/>
    <lineage>
        <taxon>Eukaryota</taxon>
        <taxon>Metazoa</taxon>
        <taxon>Ecdysozoa</taxon>
        <taxon>Arthropoda</taxon>
        <taxon>Hexapoda</taxon>
        <taxon>Insecta</taxon>
        <taxon>Pterygota</taxon>
        <taxon>Neoptera</taxon>
        <taxon>Endopterygota</taxon>
        <taxon>Diptera</taxon>
        <taxon>Nematocera</taxon>
        <taxon>Culicoidea</taxon>
        <taxon>Culicidae</taxon>
        <taxon>Anophelinae</taxon>
        <taxon>Anopheles</taxon>
    </lineage>
</organism>
<keyword evidence="2" id="KW-0732">Signal</keyword>
<feature type="signal peptide" evidence="2">
    <location>
        <begin position="1"/>
        <end position="24"/>
    </location>
</feature>